<dbReference type="InterPro" id="IPR011008">
    <property type="entry name" value="Dimeric_a/b-barrel"/>
</dbReference>
<dbReference type="PANTHER" id="PTHR43239">
    <property type="entry name" value="UPF0734 PROTEIN DDB_G0273871/DDB_G0273177"/>
    <property type="match status" value="1"/>
</dbReference>
<accession>A0ABT8WKX7</accession>
<dbReference type="PANTHER" id="PTHR43239:SF1">
    <property type="entry name" value="UPF0734 PROTEIN DDB_G0273871_DDB_G0273177"/>
    <property type="match status" value="1"/>
</dbReference>
<keyword evidence="2" id="KW-1185">Reference proteome</keyword>
<protein>
    <submittedName>
        <fullName evidence="1">L-rhamnose mutarotase</fullName>
    </submittedName>
</protein>
<dbReference type="SUPFAM" id="SSF54909">
    <property type="entry name" value="Dimeric alpha+beta barrel"/>
    <property type="match status" value="1"/>
</dbReference>
<comment type="caution">
    <text evidence="1">The sequence shown here is derived from an EMBL/GenBank/DDBJ whole genome shotgun (WGS) entry which is preliminary data.</text>
</comment>
<gene>
    <name evidence="1" type="ORF">Q4Q40_05870</name>
</gene>
<evidence type="ECO:0000313" key="1">
    <source>
        <dbReference type="EMBL" id="MDO5973705.1"/>
    </source>
</evidence>
<name>A0ABT8WKX7_9FLAO</name>
<evidence type="ECO:0000313" key="2">
    <source>
        <dbReference type="Proteomes" id="UP001176806"/>
    </source>
</evidence>
<dbReference type="InterPro" id="IPR052996">
    <property type="entry name" value="Carb_Metab_Mutarotase"/>
</dbReference>
<reference evidence="1" key="1">
    <citation type="submission" date="2023-07" db="EMBL/GenBank/DDBJ databases">
        <title>Two novel species in the genus Flavivirga.</title>
        <authorList>
            <person name="Kwon K."/>
        </authorList>
    </citation>
    <scope>NUCLEOTIDE SEQUENCE</scope>
    <source>
        <strain evidence="1">KACC 14158</strain>
    </source>
</reference>
<dbReference type="InterPro" id="IPR008000">
    <property type="entry name" value="Rham/fucose_mutarotase"/>
</dbReference>
<dbReference type="Pfam" id="PF05336">
    <property type="entry name" value="rhaM"/>
    <property type="match status" value="1"/>
</dbReference>
<organism evidence="1 2">
    <name type="scientific">Flavivirga jejuensis</name>
    <dbReference type="NCBI Taxonomy" id="870487"/>
    <lineage>
        <taxon>Bacteria</taxon>
        <taxon>Pseudomonadati</taxon>
        <taxon>Bacteroidota</taxon>
        <taxon>Flavobacteriia</taxon>
        <taxon>Flavobacteriales</taxon>
        <taxon>Flavobacteriaceae</taxon>
        <taxon>Flavivirga</taxon>
    </lineage>
</organism>
<sequence length="109" mass="13285">MKRHCFSLDLKEEEKLITEYKEYHTKVWPEIVESIKDSGIINLEIYLIENRLFMIMEVNDSFSFEDKAKKDKENLKVQEWETLMWTYQKSLPTAKPGEKWMLMEKIYEL</sequence>
<dbReference type="RefSeq" id="WP_303300822.1">
    <property type="nucleotide sequence ID" value="NZ_BAABDA010000051.1"/>
</dbReference>
<dbReference type="Gene3D" id="3.30.70.100">
    <property type="match status" value="1"/>
</dbReference>
<proteinExistence type="predicted"/>
<dbReference type="Proteomes" id="UP001176806">
    <property type="component" value="Unassembled WGS sequence"/>
</dbReference>
<dbReference type="EMBL" id="JAUOEL010000002">
    <property type="protein sequence ID" value="MDO5973705.1"/>
    <property type="molecule type" value="Genomic_DNA"/>
</dbReference>